<dbReference type="RefSeq" id="WP_146855234.1">
    <property type="nucleotide sequence ID" value="NZ_BAAAHR010000003.1"/>
</dbReference>
<dbReference type="InterPro" id="IPR011042">
    <property type="entry name" value="6-blade_b-propeller_TolB-like"/>
</dbReference>
<protein>
    <submittedName>
        <fullName evidence="5">Glucose/arabinose dehydrogenase</fullName>
    </submittedName>
    <submittedName>
        <fullName evidence="4">Oxidoreductase</fullName>
    </submittedName>
</protein>
<dbReference type="Proteomes" id="UP000321154">
    <property type="component" value="Unassembled WGS sequence"/>
</dbReference>
<dbReference type="Proteomes" id="UP000522688">
    <property type="component" value="Unassembled WGS sequence"/>
</dbReference>
<evidence type="ECO:0000313" key="7">
    <source>
        <dbReference type="Proteomes" id="UP000522688"/>
    </source>
</evidence>
<dbReference type="InterPro" id="IPR012938">
    <property type="entry name" value="Glc/Sorbosone_DH"/>
</dbReference>
<evidence type="ECO:0000259" key="3">
    <source>
        <dbReference type="Pfam" id="PF07995"/>
    </source>
</evidence>
<feature type="signal peptide" evidence="2">
    <location>
        <begin position="1"/>
        <end position="28"/>
    </location>
</feature>
<dbReference type="PROSITE" id="PS51257">
    <property type="entry name" value="PROKAR_LIPOPROTEIN"/>
    <property type="match status" value="1"/>
</dbReference>
<keyword evidence="6" id="KW-1185">Reference proteome</keyword>
<name>A0A7W3JKI8_9MICO</name>
<dbReference type="PANTHER" id="PTHR19328">
    <property type="entry name" value="HEDGEHOG-INTERACTING PROTEIN"/>
    <property type="match status" value="1"/>
</dbReference>
<gene>
    <name evidence="5" type="ORF">FB463_002859</name>
    <name evidence="4" type="ORF">FFA01_17870</name>
</gene>
<dbReference type="EMBL" id="JACGWW010000006">
    <property type="protein sequence ID" value="MBA8814584.1"/>
    <property type="molecule type" value="Genomic_DNA"/>
</dbReference>
<feature type="chain" id="PRO_5031154651" evidence="2">
    <location>
        <begin position="29"/>
        <end position="397"/>
    </location>
</feature>
<evidence type="ECO:0000256" key="2">
    <source>
        <dbReference type="SAM" id="SignalP"/>
    </source>
</evidence>
<accession>A0A7W3JKI8</accession>
<feature type="region of interest" description="Disordered" evidence="1">
    <location>
        <begin position="374"/>
        <end position="397"/>
    </location>
</feature>
<evidence type="ECO:0000313" key="4">
    <source>
        <dbReference type="EMBL" id="GEK83478.1"/>
    </source>
</evidence>
<sequence>MTTRRRTTALAAAAAVGALLFAGCTGQASSTLPSISDASTSADAAAPSTASAGPSPVSATTSTAGVTIADDSATTDVATGLESPWSVVRLDSGSALISLRDSGRVVELTASGDLREVAAIEGVVHEGEGGLLGLAVLGGAPSYLYAYLTTADDNRVVRAPITGSAGSYGLGPVDDVLTGIPKASNHDGGRLAFGPDGMLYVTTGDASDPTAAQDPDSLGGKVLRLSPTGAVPTDNPMPGSPVYTLGHRNPQGIAWDAFGSPWAAEFGQNTYDELNALSPGGNYGWPEVEGRGDDGAFLNPVLQWSTDEASPSGLTAVGSTLFLAGLGGEKLFEIQVPDSSDATPTERFAGDESLGRIRDVLPGPDGTLWLLTNNTDGRGSPGDGDDRIVSVPLTRLP</sequence>
<organism evidence="5 7">
    <name type="scientific">Frigoribacterium faeni</name>
    <dbReference type="NCBI Taxonomy" id="145483"/>
    <lineage>
        <taxon>Bacteria</taxon>
        <taxon>Bacillati</taxon>
        <taxon>Actinomycetota</taxon>
        <taxon>Actinomycetes</taxon>
        <taxon>Micrococcales</taxon>
        <taxon>Microbacteriaceae</taxon>
        <taxon>Frigoribacterium</taxon>
    </lineage>
</organism>
<reference evidence="5 7" key="2">
    <citation type="submission" date="2020-07" db="EMBL/GenBank/DDBJ databases">
        <title>Sequencing the genomes of 1000 actinobacteria strains.</title>
        <authorList>
            <person name="Klenk H.-P."/>
        </authorList>
    </citation>
    <scope>NUCLEOTIDE SEQUENCE [LARGE SCALE GENOMIC DNA]</scope>
    <source>
        <strain evidence="5 7">DSM 10309</strain>
    </source>
</reference>
<evidence type="ECO:0000313" key="5">
    <source>
        <dbReference type="EMBL" id="MBA8814584.1"/>
    </source>
</evidence>
<dbReference type="Pfam" id="PF07995">
    <property type="entry name" value="GSDH"/>
    <property type="match status" value="1"/>
</dbReference>
<dbReference type="PANTHER" id="PTHR19328:SF13">
    <property type="entry name" value="HIPL1 PROTEIN"/>
    <property type="match status" value="1"/>
</dbReference>
<feature type="domain" description="Glucose/Sorbosone dehydrogenase" evidence="3">
    <location>
        <begin position="81"/>
        <end position="378"/>
    </location>
</feature>
<dbReference type="OrthoDB" id="9770043at2"/>
<reference evidence="4 6" key="1">
    <citation type="submission" date="2019-07" db="EMBL/GenBank/DDBJ databases">
        <title>Whole genome shotgun sequence of Frigoribacterium faeni NBRC 103066.</title>
        <authorList>
            <person name="Hosoyama A."/>
            <person name="Uohara A."/>
            <person name="Ohji S."/>
            <person name="Ichikawa N."/>
        </authorList>
    </citation>
    <scope>NUCLEOTIDE SEQUENCE [LARGE SCALE GENOMIC DNA]</scope>
    <source>
        <strain evidence="4 6">NBRC 103066</strain>
    </source>
</reference>
<dbReference type="EMBL" id="BJUV01000016">
    <property type="protein sequence ID" value="GEK83478.1"/>
    <property type="molecule type" value="Genomic_DNA"/>
</dbReference>
<evidence type="ECO:0000313" key="6">
    <source>
        <dbReference type="Proteomes" id="UP000321154"/>
    </source>
</evidence>
<proteinExistence type="predicted"/>
<dbReference type="AlphaFoldDB" id="A0A7W3JKI8"/>
<comment type="caution">
    <text evidence="5">The sequence shown here is derived from an EMBL/GenBank/DDBJ whole genome shotgun (WGS) entry which is preliminary data.</text>
</comment>
<keyword evidence="2" id="KW-0732">Signal</keyword>
<dbReference type="InterPro" id="IPR011041">
    <property type="entry name" value="Quinoprot_gluc/sorb_DH_b-prop"/>
</dbReference>
<dbReference type="Gene3D" id="2.120.10.30">
    <property type="entry name" value="TolB, C-terminal domain"/>
    <property type="match status" value="1"/>
</dbReference>
<dbReference type="SUPFAM" id="SSF50952">
    <property type="entry name" value="Soluble quinoprotein glucose dehydrogenase"/>
    <property type="match status" value="1"/>
</dbReference>
<evidence type="ECO:0000256" key="1">
    <source>
        <dbReference type="SAM" id="MobiDB-lite"/>
    </source>
</evidence>